<feature type="domain" description="Regulatory protein YycH-like" evidence="2">
    <location>
        <begin position="40"/>
        <end position="256"/>
    </location>
</feature>
<dbReference type="GO" id="GO:0016020">
    <property type="term" value="C:membrane"/>
    <property type="evidence" value="ECO:0007669"/>
    <property type="project" value="InterPro"/>
</dbReference>
<keyword evidence="1" id="KW-1133">Transmembrane helix</keyword>
<sequence>MQWGQIKTLFILCFLILDVFLVYQFINKTEQAQLVLLPDTSIEEQLEAEDIQLQNLPNDTPKKTRIYADRYDFEEEDQEKLAERENQKSSIRENGKILTSVFNEPIEIDLESDKSKISSIVKEEIIFGDEYEYWGYNEKWNVLIFFQLHEDNPIYFNESGVVLVSLNEEKTGLIGYLQTRLVDVKSTGKEQDLIKPIQAISTLFDKNQIYSRDTVTEFDIGYYTLVPLQEGGNGVQFFSPTWNIHVNEERNYFVNGLDGQYIAKEEDEFLERMNKKKTELEQPVRGGES</sequence>
<dbReference type="eggNOG" id="COG4853">
    <property type="taxonomic scope" value="Bacteria"/>
</dbReference>
<organism evidence="3 4">
    <name type="scientific">Pontibacillus chungwhensis BH030062</name>
    <dbReference type="NCBI Taxonomy" id="1385513"/>
    <lineage>
        <taxon>Bacteria</taxon>
        <taxon>Bacillati</taxon>
        <taxon>Bacillota</taxon>
        <taxon>Bacilli</taxon>
        <taxon>Bacillales</taxon>
        <taxon>Bacillaceae</taxon>
        <taxon>Pontibacillus</taxon>
    </lineage>
</organism>
<dbReference type="Pfam" id="PF09648">
    <property type="entry name" value="YycI"/>
    <property type="match status" value="1"/>
</dbReference>
<comment type="caution">
    <text evidence="3">The sequence shown here is derived from an EMBL/GenBank/DDBJ whole genome shotgun (WGS) entry which is preliminary data.</text>
</comment>
<dbReference type="RefSeq" id="WP_052114884.1">
    <property type="nucleotide sequence ID" value="NZ_AVBG01000002.1"/>
</dbReference>
<name>A0A0A2V1G5_9BACI</name>
<dbReference type="Proteomes" id="UP000030153">
    <property type="component" value="Unassembled WGS sequence"/>
</dbReference>
<evidence type="ECO:0000256" key="1">
    <source>
        <dbReference type="SAM" id="Phobius"/>
    </source>
</evidence>
<keyword evidence="1" id="KW-0812">Transmembrane</keyword>
<keyword evidence="1" id="KW-0472">Membrane</keyword>
<evidence type="ECO:0000259" key="2">
    <source>
        <dbReference type="Pfam" id="PF09648"/>
    </source>
</evidence>
<dbReference type="InterPro" id="IPR018604">
    <property type="entry name" value="YycI-like"/>
</dbReference>
<accession>A0A0A2V1G5</accession>
<reference evidence="3 4" key="1">
    <citation type="submission" date="2013-08" db="EMBL/GenBank/DDBJ databases">
        <title>Genome of Pontibacillus chungwhensis.</title>
        <authorList>
            <person name="Wang Q."/>
            <person name="Wang G."/>
        </authorList>
    </citation>
    <scope>NUCLEOTIDE SEQUENCE [LARGE SCALE GENOMIC DNA]</scope>
    <source>
        <strain evidence="3 4">BH030062</strain>
    </source>
</reference>
<dbReference type="EMBL" id="AVBG01000002">
    <property type="protein sequence ID" value="KGP92661.1"/>
    <property type="molecule type" value="Genomic_DNA"/>
</dbReference>
<dbReference type="OrthoDB" id="2388036at2"/>
<protein>
    <recommendedName>
        <fullName evidence="2">Regulatory protein YycH-like domain-containing protein</fullName>
    </recommendedName>
</protein>
<dbReference type="Gene3D" id="3.30.310.160">
    <property type="entry name" value="YycH protein, domain 2"/>
    <property type="match status" value="1"/>
</dbReference>
<dbReference type="InterPro" id="IPR042274">
    <property type="entry name" value="YycH/YycI_2"/>
</dbReference>
<dbReference type="AlphaFoldDB" id="A0A0A2V1G5"/>
<evidence type="ECO:0000313" key="4">
    <source>
        <dbReference type="Proteomes" id="UP000030153"/>
    </source>
</evidence>
<evidence type="ECO:0000313" key="3">
    <source>
        <dbReference type="EMBL" id="KGP92661.1"/>
    </source>
</evidence>
<keyword evidence="4" id="KW-1185">Reference proteome</keyword>
<gene>
    <name evidence="3" type="ORF">N780_14900</name>
</gene>
<dbReference type="STRING" id="1385513.N780_14900"/>
<feature type="transmembrane region" description="Helical" evidence="1">
    <location>
        <begin position="9"/>
        <end position="26"/>
    </location>
</feature>
<proteinExistence type="predicted"/>